<dbReference type="FunFam" id="2.30.30.40:FF:000058">
    <property type="entry name" value="Disks large homolog 1 isoform X1"/>
    <property type="match status" value="1"/>
</dbReference>
<dbReference type="PROSITE" id="PS51022">
    <property type="entry name" value="L27"/>
    <property type="match status" value="1"/>
</dbReference>
<feature type="region of interest" description="Disordered" evidence="16">
    <location>
        <begin position="172"/>
        <end position="195"/>
    </location>
</feature>
<dbReference type="FunFam" id="2.30.42.10:FF:000002">
    <property type="entry name" value="Disks large homolog 4 isoform 2"/>
    <property type="match status" value="1"/>
</dbReference>
<feature type="compositionally biased region" description="Basic and acidic residues" evidence="16">
    <location>
        <begin position="714"/>
        <end position="726"/>
    </location>
</feature>
<feature type="domain" description="PDZ" evidence="19">
    <location>
        <begin position="366"/>
        <end position="453"/>
    </location>
</feature>
<dbReference type="FunFam" id="3.30.63.10:FF:000001">
    <property type="entry name" value="Disks large homolog 1 isoform 2"/>
    <property type="match status" value="1"/>
</dbReference>
<keyword evidence="13" id="KW-0472">Membrane</keyword>
<keyword evidence="7 15" id="KW-0728">SH3 domain</keyword>
<comment type="similarity">
    <text evidence="6">Belongs to the MAGUK family.</text>
</comment>
<evidence type="ECO:0000256" key="1">
    <source>
        <dbReference type="ARBA" id="ARBA00004202"/>
    </source>
</evidence>
<dbReference type="CDD" id="cd06795">
    <property type="entry name" value="PDZ3_Dlg1-2-4-like"/>
    <property type="match status" value="1"/>
</dbReference>
<dbReference type="InterPro" id="IPR019583">
    <property type="entry name" value="DLG1-4_PDZ_assoc"/>
</dbReference>
<evidence type="ECO:0000313" key="22">
    <source>
        <dbReference type="Proteomes" id="UP000693946"/>
    </source>
</evidence>
<evidence type="ECO:0000256" key="7">
    <source>
        <dbReference type="ARBA" id="ARBA00022443"/>
    </source>
</evidence>
<dbReference type="PROSITE" id="PS00856">
    <property type="entry name" value="GUANYLATE_KINASE_1"/>
    <property type="match status" value="1"/>
</dbReference>
<dbReference type="GO" id="GO:0043005">
    <property type="term" value="C:neuron projection"/>
    <property type="evidence" value="ECO:0007669"/>
    <property type="project" value="TreeGrafter"/>
</dbReference>
<feature type="region of interest" description="Disordered" evidence="16">
    <location>
        <begin position="101"/>
        <end position="124"/>
    </location>
</feature>
<dbReference type="InterPro" id="IPR004172">
    <property type="entry name" value="L27_dom"/>
</dbReference>
<dbReference type="GO" id="GO:0070161">
    <property type="term" value="C:anchoring junction"/>
    <property type="evidence" value="ECO:0007669"/>
    <property type="project" value="UniProtKB-SubCell"/>
</dbReference>
<keyword evidence="9" id="KW-0963">Cytoplasm</keyword>
<evidence type="ECO:0000256" key="12">
    <source>
        <dbReference type="ARBA" id="ARBA00022949"/>
    </source>
</evidence>
<dbReference type="PROSITE" id="PS50002">
    <property type="entry name" value="SH3"/>
    <property type="match status" value="1"/>
</dbReference>
<evidence type="ECO:0000256" key="14">
    <source>
        <dbReference type="ARBA" id="ARBA00044189"/>
    </source>
</evidence>
<dbReference type="GO" id="GO:0035255">
    <property type="term" value="F:ionotropic glutamate receptor binding"/>
    <property type="evidence" value="ECO:0007669"/>
    <property type="project" value="TreeGrafter"/>
</dbReference>
<dbReference type="GO" id="GO:0098609">
    <property type="term" value="P:cell-cell adhesion"/>
    <property type="evidence" value="ECO:0007669"/>
    <property type="project" value="TreeGrafter"/>
</dbReference>
<dbReference type="PIRSF" id="PIRSF001741">
    <property type="entry name" value="MAGUK_DLGH"/>
    <property type="match status" value="1"/>
</dbReference>
<evidence type="ECO:0000256" key="2">
    <source>
        <dbReference type="ARBA" id="ARBA00004221"/>
    </source>
</evidence>
<evidence type="ECO:0000256" key="15">
    <source>
        <dbReference type="PROSITE-ProRule" id="PRU00192"/>
    </source>
</evidence>
<dbReference type="FunFam" id="3.40.50.300:FF:001402">
    <property type="entry name" value="Discs, large homolog 3 (Drosophila)"/>
    <property type="match status" value="1"/>
</dbReference>
<evidence type="ECO:0000259" key="20">
    <source>
        <dbReference type="PROSITE" id="PS51022"/>
    </source>
</evidence>
<dbReference type="EMBL" id="JAGKHQ010000001">
    <property type="protein sequence ID" value="KAG7525950.1"/>
    <property type="molecule type" value="Genomic_DNA"/>
</dbReference>
<dbReference type="Pfam" id="PF00595">
    <property type="entry name" value="PDZ"/>
    <property type="match status" value="3"/>
</dbReference>
<evidence type="ECO:0000256" key="10">
    <source>
        <dbReference type="ARBA" id="ARBA00022737"/>
    </source>
</evidence>
<evidence type="ECO:0000256" key="11">
    <source>
        <dbReference type="ARBA" id="ARBA00022824"/>
    </source>
</evidence>
<dbReference type="PROSITE" id="PS50106">
    <property type="entry name" value="PDZ"/>
    <property type="match status" value="3"/>
</dbReference>
<feature type="domain" description="SH3" evidence="17">
    <location>
        <begin position="631"/>
        <end position="701"/>
    </location>
</feature>
<feature type="domain" description="PDZ" evidence="19">
    <location>
        <begin position="516"/>
        <end position="597"/>
    </location>
</feature>
<dbReference type="PANTHER" id="PTHR23119:SF5">
    <property type="entry name" value="DISKS LARGE HOMOLOG 1"/>
    <property type="match status" value="1"/>
</dbReference>
<dbReference type="FunFam" id="2.30.42.10:FF:000049">
    <property type="entry name" value="disks large homolog 1 isoform X1"/>
    <property type="match status" value="1"/>
</dbReference>
<feature type="region of interest" description="Disordered" evidence="16">
    <location>
        <begin position="477"/>
        <end position="509"/>
    </location>
</feature>
<dbReference type="CDD" id="cd06723">
    <property type="entry name" value="PDZ1_Dlg1-2-4-like"/>
    <property type="match status" value="1"/>
</dbReference>
<dbReference type="GO" id="GO:0097120">
    <property type="term" value="P:receptor localization to synapse"/>
    <property type="evidence" value="ECO:0007669"/>
    <property type="project" value="TreeGrafter"/>
</dbReference>
<dbReference type="CDD" id="cd06724">
    <property type="entry name" value="PDZ2_Dlg1-2-4-like"/>
    <property type="match status" value="1"/>
</dbReference>
<evidence type="ECO:0000256" key="8">
    <source>
        <dbReference type="ARBA" id="ARBA00022475"/>
    </source>
</evidence>
<dbReference type="CDD" id="cd00071">
    <property type="entry name" value="GMPK"/>
    <property type="match status" value="1"/>
</dbReference>
<feature type="region of interest" description="Disordered" evidence="16">
    <location>
        <begin position="711"/>
        <end position="744"/>
    </location>
</feature>
<dbReference type="AlphaFoldDB" id="A0AAV6T9B0"/>
<dbReference type="GO" id="GO:0043113">
    <property type="term" value="P:receptor clustering"/>
    <property type="evidence" value="ECO:0007669"/>
    <property type="project" value="TreeGrafter"/>
</dbReference>
<accession>A0AAV6T9B0</accession>
<dbReference type="InterPro" id="IPR001452">
    <property type="entry name" value="SH3_domain"/>
</dbReference>
<evidence type="ECO:0000256" key="9">
    <source>
        <dbReference type="ARBA" id="ARBA00022490"/>
    </source>
</evidence>
<dbReference type="InterPro" id="IPR020590">
    <property type="entry name" value="Guanylate_kinase_CS"/>
</dbReference>
<dbReference type="InterPro" id="IPR008144">
    <property type="entry name" value="Guanylate_kin-like_dom"/>
</dbReference>
<dbReference type="SMART" id="SM00326">
    <property type="entry name" value="SH3"/>
    <property type="match status" value="1"/>
</dbReference>
<dbReference type="SMART" id="SM01277">
    <property type="entry name" value="MAGUK_N_PEST"/>
    <property type="match status" value="1"/>
</dbReference>
<feature type="compositionally biased region" description="Low complexity" evidence="16">
    <location>
        <begin position="179"/>
        <end position="188"/>
    </location>
</feature>
<dbReference type="Pfam" id="PF10600">
    <property type="entry name" value="PDZ_assoc"/>
    <property type="match status" value="1"/>
</dbReference>
<organism evidence="21 22">
    <name type="scientific">Solea senegalensis</name>
    <name type="common">Senegalese sole</name>
    <dbReference type="NCBI Taxonomy" id="28829"/>
    <lineage>
        <taxon>Eukaryota</taxon>
        <taxon>Metazoa</taxon>
        <taxon>Chordata</taxon>
        <taxon>Craniata</taxon>
        <taxon>Vertebrata</taxon>
        <taxon>Euteleostomi</taxon>
        <taxon>Actinopterygii</taxon>
        <taxon>Neopterygii</taxon>
        <taxon>Teleostei</taxon>
        <taxon>Neoteleostei</taxon>
        <taxon>Acanthomorphata</taxon>
        <taxon>Carangaria</taxon>
        <taxon>Pleuronectiformes</taxon>
        <taxon>Pleuronectoidei</taxon>
        <taxon>Soleidae</taxon>
        <taxon>Solea</taxon>
    </lineage>
</organism>
<dbReference type="FunFam" id="2.30.42.10:FF:000001">
    <property type="entry name" value="Disks large homolog 1 isoform 2"/>
    <property type="match status" value="1"/>
</dbReference>
<evidence type="ECO:0000256" key="3">
    <source>
        <dbReference type="ARBA" id="ARBA00004282"/>
    </source>
</evidence>
<feature type="domain" description="L27" evidence="20">
    <location>
        <begin position="4"/>
        <end position="64"/>
    </location>
</feature>
<evidence type="ECO:0000256" key="16">
    <source>
        <dbReference type="SAM" id="MobiDB-lite"/>
    </source>
</evidence>
<dbReference type="InterPro" id="IPR019590">
    <property type="entry name" value="DLG1_PEST_dom"/>
</dbReference>
<feature type="domain" description="Guanylate kinase-like" evidence="18">
    <location>
        <begin position="764"/>
        <end position="939"/>
    </location>
</feature>
<dbReference type="GO" id="GO:0007268">
    <property type="term" value="P:chemical synaptic transmission"/>
    <property type="evidence" value="ECO:0007669"/>
    <property type="project" value="TreeGrafter"/>
</dbReference>
<evidence type="ECO:0000313" key="21">
    <source>
        <dbReference type="EMBL" id="KAG7525950.1"/>
    </source>
</evidence>
<dbReference type="SMART" id="SM00072">
    <property type="entry name" value="GuKc"/>
    <property type="match status" value="1"/>
</dbReference>
<dbReference type="Proteomes" id="UP000693946">
    <property type="component" value="Linkage Group LG1"/>
</dbReference>
<keyword evidence="11" id="KW-0256">Endoplasmic reticulum</keyword>
<feature type="compositionally biased region" description="Pro residues" evidence="16">
    <location>
        <begin position="479"/>
        <end position="493"/>
    </location>
</feature>
<dbReference type="Pfam" id="PF09058">
    <property type="entry name" value="L27_1"/>
    <property type="match status" value="1"/>
</dbReference>
<dbReference type="FunFam" id="1.10.287.470:FF:000001">
    <property type="entry name" value="Disks large 1 isoform X3"/>
    <property type="match status" value="1"/>
</dbReference>
<evidence type="ECO:0000256" key="13">
    <source>
        <dbReference type="ARBA" id="ARBA00023136"/>
    </source>
</evidence>
<dbReference type="PANTHER" id="PTHR23119">
    <property type="entry name" value="DISCS LARGE"/>
    <property type="match status" value="1"/>
</dbReference>
<reference evidence="21 22" key="1">
    <citation type="journal article" date="2021" name="Sci. Rep.">
        <title>Chromosome anchoring in Senegalese sole (Solea senegalensis) reveals sex-associated markers and genome rearrangements in flatfish.</title>
        <authorList>
            <person name="Guerrero-Cozar I."/>
            <person name="Gomez-Garrido J."/>
            <person name="Berbel C."/>
            <person name="Martinez-Blanch J.F."/>
            <person name="Alioto T."/>
            <person name="Claros M.G."/>
            <person name="Gagnaire P.A."/>
            <person name="Manchado M."/>
        </authorList>
    </citation>
    <scope>NUCLEOTIDE SEQUENCE [LARGE SCALE GENOMIC DNA]</scope>
    <source>
        <strain evidence="21">Sse05_10M</strain>
    </source>
</reference>
<dbReference type="InterPro" id="IPR050614">
    <property type="entry name" value="Synaptic_Scaffolding_LAP-MAGUK"/>
</dbReference>
<dbReference type="Pfam" id="PF10608">
    <property type="entry name" value="MAGUK_N_PEST"/>
    <property type="match status" value="1"/>
</dbReference>
<feature type="compositionally biased region" description="Polar residues" evidence="16">
    <location>
        <begin position="733"/>
        <end position="744"/>
    </location>
</feature>
<dbReference type="GO" id="GO:0045197">
    <property type="term" value="P:establishment or maintenance of epithelial cell apical/basal polarity"/>
    <property type="evidence" value="ECO:0007669"/>
    <property type="project" value="TreeGrafter"/>
</dbReference>
<feature type="domain" description="PDZ" evidence="19">
    <location>
        <begin position="271"/>
        <end position="358"/>
    </location>
</feature>
<evidence type="ECO:0000256" key="5">
    <source>
        <dbReference type="ARBA" id="ARBA00004586"/>
    </source>
</evidence>
<dbReference type="InterPro" id="IPR008145">
    <property type="entry name" value="GK/Ca_channel_bsu"/>
</dbReference>
<dbReference type="GO" id="GO:0019901">
    <property type="term" value="F:protein kinase binding"/>
    <property type="evidence" value="ECO:0007669"/>
    <property type="project" value="TreeGrafter"/>
</dbReference>
<name>A0AAV6T9B0_SOLSE</name>
<dbReference type="GO" id="GO:0031594">
    <property type="term" value="C:neuromuscular junction"/>
    <property type="evidence" value="ECO:0007669"/>
    <property type="project" value="TreeGrafter"/>
</dbReference>
<dbReference type="GO" id="GO:0098839">
    <property type="term" value="C:postsynaptic density membrane"/>
    <property type="evidence" value="ECO:0007669"/>
    <property type="project" value="TreeGrafter"/>
</dbReference>
<keyword evidence="10" id="KW-0677">Repeat</keyword>
<dbReference type="InterPro" id="IPR016313">
    <property type="entry name" value="DLG1-like"/>
</dbReference>
<keyword evidence="8" id="KW-1003">Cell membrane</keyword>
<dbReference type="Pfam" id="PF00018">
    <property type="entry name" value="SH3_1"/>
    <property type="match status" value="1"/>
</dbReference>
<dbReference type="InterPro" id="IPR015143">
    <property type="entry name" value="L27_1"/>
</dbReference>
<evidence type="ECO:0000259" key="19">
    <source>
        <dbReference type="PROSITE" id="PS50106"/>
    </source>
</evidence>
<dbReference type="Pfam" id="PF00625">
    <property type="entry name" value="Guanylate_kin"/>
    <property type="match status" value="1"/>
</dbReference>
<dbReference type="GO" id="GO:0099072">
    <property type="term" value="P:regulation of postsynaptic membrane neurotransmitter receptor levels"/>
    <property type="evidence" value="ECO:0007669"/>
    <property type="project" value="TreeGrafter"/>
</dbReference>
<sequence>MPVRRKDAQRALLLLEEYRTKLNHTEDRQLRVSLQRVIDIFQSNLFQALIDIQEFYEVTLLDSQRWVESPKGADPTVPVNLWDFSSLQSTTVTSDLSTSIEKYQHHDEDSSLQDQSSPQLTEEGGAGPELVQVAEKNLSQVENVHGYVSHAHISPMKVASLECVFDGSSMLGQQHPELPSSTSPTSSTFHSHGEDNHFLSCSSNPYPLIQADSAPPPSSIIPVIPISPIPAETSIIPTTSQANPAPLVVNTDSLDTPPYVNGTEADYEYEEITLERGNSGLGFSIAGGTDNPHIGEDPSIFITKVIAGGAAAQDARLRVNDVILRVNEVDVRDVTHSRAVEALKEAGSLVRLYVRRRKPVSEKVMEIKLVKGPKGLGFSIAGGVGNQHIPGDNSIYVTKIIEGGAAHKDGRLQIGDKLLAVNSSCLEEVSHEHAVTALKNTPDVVYLKVAKPNSVFMHESFAPPDLTNSYSQHMENHISPPPFLGQPLPPPAPSGRYSPTPKSMLGDDDVTREPRKVVLHRGATGLGFNIVGGEDGEGIFISFILAGGPADLCGELRKGDRLVSVNGVDLRSATHEQAAAALKNAGQTVTIIAHYRPEDYSRFEAKIHDLREQMMNSSISSGSGSLRTSQKRSLYVRALFDYDKTRDSGLPSQGLNFKFGDILHVVNASDDEWWQARQLTAQGEVEEVGVIPSKRRVEKKERARLKTVKFNAKSGERGDNSDDVLSRAHKHVTSNASDSESSYRGQEEYVLSYEPVVQQEVNYTRPVIVLGPMKDRINDDLISEFPDKFGSCVPHTTRPKRDYEVDGRDYHFVVSREQMEKDIQDHKFIEAGQYNNHLYGTSVQSVREVAEKGKHCILDVSGNAIKRLQLAQLHPIAVFIKPKSVENIMDMNKRLTDEQSRKTFDRATKLEQEFTEHFTAVVQGDTLEDIYDQVKQIIEEQSGPFIWVQSKEKL</sequence>
<proteinExistence type="inferred from homology"/>
<evidence type="ECO:0000259" key="18">
    <source>
        <dbReference type="PROSITE" id="PS50052"/>
    </source>
</evidence>
<dbReference type="FunFam" id="2.30.30.40:FF:000008">
    <property type="entry name" value="Disks large homolog 1 isoform 2"/>
    <property type="match status" value="1"/>
</dbReference>
<dbReference type="GO" id="GO:0016324">
    <property type="term" value="C:apical plasma membrane"/>
    <property type="evidence" value="ECO:0007669"/>
    <property type="project" value="UniProtKB-SubCell"/>
</dbReference>
<dbReference type="GO" id="GO:0005789">
    <property type="term" value="C:endoplasmic reticulum membrane"/>
    <property type="evidence" value="ECO:0007669"/>
    <property type="project" value="UniProtKB-SubCell"/>
</dbReference>
<dbReference type="PROSITE" id="PS50052">
    <property type="entry name" value="GUANYLATE_KINASE_2"/>
    <property type="match status" value="1"/>
</dbReference>
<dbReference type="InterPro" id="IPR001478">
    <property type="entry name" value="PDZ"/>
</dbReference>
<evidence type="ECO:0000259" key="17">
    <source>
        <dbReference type="PROSITE" id="PS50002"/>
    </source>
</evidence>
<comment type="caution">
    <text evidence="21">The sequence shown here is derived from an EMBL/GenBank/DDBJ whole genome shotgun (WGS) entry which is preliminary data.</text>
</comment>
<keyword evidence="12" id="KW-0965">Cell junction</keyword>
<evidence type="ECO:0000256" key="6">
    <source>
        <dbReference type="ARBA" id="ARBA00007014"/>
    </source>
</evidence>
<keyword evidence="22" id="KW-1185">Reference proteome</keyword>
<protein>
    <recommendedName>
        <fullName evidence="14">Disks large homolog 1</fullName>
    </recommendedName>
</protein>
<dbReference type="GO" id="GO:0016323">
    <property type="term" value="C:basolateral plasma membrane"/>
    <property type="evidence" value="ECO:0007669"/>
    <property type="project" value="TreeGrafter"/>
</dbReference>
<dbReference type="SMART" id="SM00228">
    <property type="entry name" value="PDZ"/>
    <property type="match status" value="3"/>
</dbReference>
<dbReference type="SMART" id="SM00569">
    <property type="entry name" value="L27"/>
    <property type="match status" value="1"/>
</dbReference>
<gene>
    <name evidence="21" type="ORF">JOB18_034248</name>
</gene>
<comment type="subcellular location">
    <subcellularLocation>
        <location evidence="2">Apical cell membrane</location>
    </subcellularLocation>
    <subcellularLocation>
        <location evidence="3">Cell junction</location>
    </subcellularLocation>
    <subcellularLocation>
        <location evidence="1">Cell membrane</location>
        <topology evidence="1">Peripheral membrane protein</topology>
    </subcellularLocation>
    <subcellularLocation>
        <location evidence="4">Cytoplasm</location>
    </subcellularLocation>
    <subcellularLocation>
        <location evidence="5">Endoplasmic reticulum membrane</location>
    </subcellularLocation>
</comment>
<evidence type="ECO:0000256" key="4">
    <source>
        <dbReference type="ARBA" id="ARBA00004496"/>
    </source>
</evidence>